<dbReference type="EMBL" id="WNYA01058299">
    <property type="protein sequence ID" value="KAG8535744.1"/>
    <property type="molecule type" value="Genomic_DNA"/>
</dbReference>
<accession>A0AAV6YDX2</accession>
<name>A0AAV6YDX2_ENGPU</name>
<dbReference type="AlphaFoldDB" id="A0AAV6YDX2"/>
<evidence type="ECO:0000313" key="2">
    <source>
        <dbReference type="Proteomes" id="UP000824782"/>
    </source>
</evidence>
<comment type="caution">
    <text evidence="1">The sequence shown here is derived from an EMBL/GenBank/DDBJ whole genome shotgun (WGS) entry which is preliminary data.</text>
</comment>
<protein>
    <submittedName>
        <fullName evidence="1">Uncharacterized protein</fullName>
    </submittedName>
</protein>
<gene>
    <name evidence="1" type="ORF">GDO81_027853</name>
</gene>
<evidence type="ECO:0000313" key="1">
    <source>
        <dbReference type="EMBL" id="KAG8535744.1"/>
    </source>
</evidence>
<sequence length="71" mass="7776">MCCENCTYLHSAQLGVFHCVPMLFSAAPPPGGRRRNYLNKSRIQHRERAAGSQMGRVSKSAPLCQVLGTSV</sequence>
<organism evidence="1 2">
    <name type="scientific">Engystomops pustulosus</name>
    <name type="common">Tungara frog</name>
    <name type="synonym">Physalaemus pustulosus</name>
    <dbReference type="NCBI Taxonomy" id="76066"/>
    <lineage>
        <taxon>Eukaryota</taxon>
        <taxon>Metazoa</taxon>
        <taxon>Chordata</taxon>
        <taxon>Craniata</taxon>
        <taxon>Vertebrata</taxon>
        <taxon>Euteleostomi</taxon>
        <taxon>Amphibia</taxon>
        <taxon>Batrachia</taxon>
        <taxon>Anura</taxon>
        <taxon>Neobatrachia</taxon>
        <taxon>Hyloidea</taxon>
        <taxon>Leptodactylidae</taxon>
        <taxon>Leiuperinae</taxon>
        <taxon>Engystomops</taxon>
    </lineage>
</organism>
<reference evidence="1" key="1">
    <citation type="thesis" date="2020" institute="ProQuest LLC" country="789 East Eisenhower Parkway, Ann Arbor, MI, USA">
        <title>Comparative Genomics and Chromosome Evolution.</title>
        <authorList>
            <person name="Mudd A.B."/>
        </authorList>
    </citation>
    <scope>NUCLEOTIDE SEQUENCE</scope>
    <source>
        <strain evidence="1">237g6f4</strain>
        <tissue evidence="1">Blood</tissue>
    </source>
</reference>
<dbReference type="Proteomes" id="UP000824782">
    <property type="component" value="Unassembled WGS sequence"/>
</dbReference>
<keyword evidence="2" id="KW-1185">Reference proteome</keyword>
<proteinExistence type="predicted"/>